<name>A0ABV7TA83_9GAMM</name>
<sequence>MRSAFLRLLAGVLGVCSTAALASPPGLLPEILQRGELRVCIWPDYYGISYRNPKTQTLTGLDIEMAEALADDLDVRLAFVESSFAELIADLEGDRCDVAMFAVGVTDQRQELLRFTEPYLASDIYAITSKSNRRMQHWSDIDQPDSVVAVARGTLHEAVMRNRLRAATLSVLDTSHAREQDVQAGRADVFMTDYPYSRRMLATTDWARLIEPEGQYHVTPYAYALRQGDDAWHARLERFVAEIKRDGRLLEAARRHQLDAIVLIQRHDD</sequence>
<accession>A0ABV7TA83</accession>
<gene>
    <name evidence="7" type="ORF">ACFOMF_15505</name>
</gene>
<dbReference type="Pfam" id="PF00497">
    <property type="entry name" value="SBP_bac_3"/>
    <property type="match status" value="1"/>
</dbReference>
<dbReference type="EMBL" id="JBHRXZ010000024">
    <property type="protein sequence ID" value="MFC3609187.1"/>
    <property type="molecule type" value="Genomic_DNA"/>
</dbReference>
<dbReference type="InterPro" id="IPR001638">
    <property type="entry name" value="Solute-binding_3/MltF_N"/>
</dbReference>
<dbReference type="CDD" id="cd13530">
    <property type="entry name" value="PBP2_peptides_like"/>
    <property type="match status" value="1"/>
</dbReference>
<dbReference type="PANTHER" id="PTHR35936">
    <property type="entry name" value="MEMBRANE-BOUND LYTIC MUREIN TRANSGLYCOSYLASE F"/>
    <property type="match status" value="1"/>
</dbReference>
<dbReference type="InterPro" id="IPR018313">
    <property type="entry name" value="SBP_3_CS"/>
</dbReference>
<keyword evidence="8" id="KW-1185">Reference proteome</keyword>
<protein>
    <submittedName>
        <fullName evidence="7">ABC transporter substrate-binding protein</fullName>
    </submittedName>
</protein>
<organism evidence="7 8">
    <name type="scientific">Stutzerimonas tarimensis</name>
    <dbReference type="NCBI Taxonomy" id="1507735"/>
    <lineage>
        <taxon>Bacteria</taxon>
        <taxon>Pseudomonadati</taxon>
        <taxon>Pseudomonadota</taxon>
        <taxon>Gammaproteobacteria</taxon>
        <taxon>Pseudomonadales</taxon>
        <taxon>Pseudomonadaceae</taxon>
        <taxon>Stutzerimonas</taxon>
    </lineage>
</organism>
<feature type="domain" description="Solute-binding protein family 3/N-terminal" evidence="6">
    <location>
        <begin position="36"/>
        <end position="260"/>
    </location>
</feature>
<dbReference type="PANTHER" id="PTHR35936:SF17">
    <property type="entry name" value="ARGININE-BINDING EXTRACELLULAR PROTEIN ARTP"/>
    <property type="match status" value="1"/>
</dbReference>
<comment type="caution">
    <text evidence="7">The sequence shown here is derived from an EMBL/GenBank/DDBJ whole genome shotgun (WGS) entry which is preliminary data.</text>
</comment>
<dbReference type="PROSITE" id="PS01039">
    <property type="entry name" value="SBP_BACTERIAL_3"/>
    <property type="match status" value="1"/>
</dbReference>
<reference evidence="8" key="1">
    <citation type="journal article" date="2019" name="Int. J. Syst. Evol. Microbiol.">
        <title>The Global Catalogue of Microorganisms (GCM) 10K type strain sequencing project: providing services to taxonomists for standard genome sequencing and annotation.</title>
        <authorList>
            <consortium name="The Broad Institute Genomics Platform"/>
            <consortium name="The Broad Institute Genome Sequencing Center for Infectious Disease"/>
            <person name="Wu L."/>
            <person name="Ma J."/>
        </authorList>
    </citation>
    <scope>NUCLEOTIDE SEQUENCE [LARGE SCALE GENOMIC DNA]</scope>
    <source>
        <strain evidence="8">KCTC 42447</strain>
    </source>
</reference>
<evidence type="ECO:0000256" key="2">
    <source>
        <dbReference type="ARBA" id="ARBA00010333"/>
    </source>
</evidence>
<evidence type="ECO:0000256" key="5">
    <source>
        <dbReference type="SAM" id="SignalP"/>
    </source>
</evidence>
<comment type="similarity">
    <text evidence="2 4">Belongs to the bacterial solute-binding protein 3 family.</text>
</comment>
<dbReference type="Proteomes" id="UP001595630">
    <property type="component" value="Unassembled WGS sequence"/>
</dbReference>
<keyword evidence="3 5" id="KW-0732">Signal</keyword>
<evidence type="ECO:0000259" key="6">
    <source>
        <dbReference type="SMART" id="SM00062"/>
    </source>
</evidence>
<dbReference type="SUPFAM" id="SSF53850">
    <property type="entry name" value="Periplasmic binding protein-like II"/>
    <property type="match status" value="1"/>
</dbReference>
<dbReference type="Gene3D" id="3.40.190.10">
    <property type="entry name" value="Periplasmic binding protein-like II"/>
    <property type="match status" value="2"/>
</dbReference>
<evidence type="ECO:0000313" key="8">
    <source>
        <dbReference type="Proteomes" id="UP001595630"/>
    </source>
</evidence>
<dbReference type="RefSeq" id="WP_386366510.1">
    <property type="nucleotide sequence ID" value="NZ_JBHRXZ010000024.1"/>
</dbReference>
<evidence type="ECO:0000256" key="1">
    <source>
        <dbReference type="ARBA" id="ARBA00004196"/>
    </source>
</evidence>
<evidence type="ECO:0000313" key="7">
    <source>
        <dbReference type="EMBL" id="MFC3609187.1"/>
    </source>
</evidence>
<feature type="chain" id="PRO_5046280027" evidence="5">
    <location>
        <begin position="23"/>
        <end position="269"/>
    </location>
</feature>
<evidence type="ECO:0000256" key="3">
    <source>
        <dbReference type="ARBA" id="ARBA00022729"/>
    </source>
</evidence>
<evidence type="ECO:0000256" key="4">
    <source>
        <dbReference type="RuleBase" id="RU003744"/>
    </source>
</evidence>
<feature type="signal peptide" evidence="5">
    <location>
        <begin position="1"/>
        <end position="22"/>
    </location>
</feature>
<comment type="subcellular location">
    <subcellularLocation>
        <location evidence="1">Cell envelope</location>
    </subcellularLocation>
</comment>
<dbReference type="SMART" id="SM00062">
    <property type="entry name" value="PBPb"/>
    <property type="match status" value="1"/>
</dbReference>
<proteinExistence type="inferred from homology"/>